<organism evidence="1 2">
    <name type="scientific">Clostridium intestinale DSM 6191</name>
    <dbReference type="NCBI Taxonomy" id="1121320"/>
    <lineage>
        <taxon>Bacteria</taxon>
        <taxon>Bacillati</taxon>
        <taxon>Bacillota</taxon>
        <taxon>Clostridia</taxon>
        <taxon>Eubacteriales</taxon>
        <taxon>Clostridiaceae</taxon>
        <taxon>Clostridium</taxon>
    </lineage>
</organism>
<sequence>MIEKIENEYLSIEIKTFGAELTSVKSIKDKCEVLWQGDEKYWKGQSPILFPIVGKLPEDKYTHMGKVYEMMGHGFGCKSEFEVVYKSSDSIAFRLCSNEETRKSYPFEFELNIKYTLLESSLKTEFEVINRDNKAMFFSIGAHPAFKCPLLDNESMEDYYLEFEVNENVKRLLLGERLLTGEKVDFFDNEKILNLNHALFYKGAIILENLKSEYIILKNRKNSKEIKCSFKGFPYVGIWSAINDAPFVCIEPWHGINSTYGDEYDITKKEGIIKLEEDKKFKTQYIIEVN</sequence>
<evidence type="ECO:0000313" key="1">
    <source>
        <dbReference type="EMBL" id="SHI17108.1"/>
    </source>
</evidence>
<dbReference type="EMBL" id="FQXU01000007">
    <property type="protein sequence ID" value="SHI17108.1"/>
    <property type="molecule type" value="Genomic_DNA"/>
</dbReference>
<name>A0A1M5YZ80_9CLOT</name>
<evidence type="ECO:0000313" key="2">
    <source>
        <dbReference type="Proteomes" id="UP000184241"/>
    </source>
</evidence>
<dbReference type="Pfam" id="PF01263">
    <property type="entry name" value="Aldose_epim"/>
    <property type="match status" value="1"/>
</dbReference>
<dbReference type="GO" id="GO:0030246">
    <property type="term" value="F:carbohydrate binding"/>
    <property type="evidence" value="ECO:0007669"/>
    <property type="project" value="InterPro"/>
</dbReference>
<dbReference type="PANTHER" id="PTHR11122:SF13">
    <property type="entry name" value="GLUCOSE-6-PHOSPHATE 1-EPIMERASE"/>
    <property type="match status" value="1"/>
</dbReference>
<dbReference type="AlphaFoldDB" id="A0A1M5YZ80"/>
<dbReference type="GO" id="GO:0016853">
    <property type="term" value="F:isomerase activity"/>
    <property type="evidence" value="ECO:0007669"/>
    <property type="project" value="InterPro"/>
</dbReference>
<dbReference type="InterPro" id="IPR008183">
    <property type="entry name" value="Aldose_1/G6P_1-epimerase"/>
</dbReference>
<dbReference type="RefSeq" id="WP_073019673.1">
    <property type="nucleotide sequence ID" value="NZ_FQXU01000007.1"/>
</dbReference>
<dbReference type="PANTHER" id="PTHR11122">
    <property type="entry name" value="APOSPORY-ASSOCIATED PROTEIN C-RELATED"/>
    <property type="match status" value="1"/>
</dbReference>
<dbReference type="InterPro" id="IPR037481">
    <property type="entry name" value="LacX"/>
</dbReference>
<reference evidence="1 2" key="1">
    <citation type="submission" date="2016-11" db="EMBL/GenBank/DDBJ databases">
        <authorList>
            <person name="Jaros S."/>
            <person name="Januszkiewicz K."/>
            <person name="Wedrychowicz H."/>
        </authorList>
    </citation>
    <scope>NUCLEOTIDE SEQUENCE [LARGE SCALE GENOMIC DNA]</scope>
    <source>
        <strain evidence="1 2">DSM 6191</strain>
    </source>
</reference>
<gene>
    <name evidence="1" type="ORF">SAMN02745941_02347</name>
</gene>
<dbReference type="CDD" id="cd09024">
    <property type="entry name" value="Aldose_epim_lacX"/>
    <property type="match status" value="1"/>
</dbReference>
<proteinExistence type="predicted"/>
<dbReference type="GO" id="GO:0005975">
    <property type="term" value="P:carbohydrate metabolic process"/>
    <property type="evidence" value="ECO:0007669"/>
    <property type="project" value="InterPro"/>
</dbReference>
<accession>A0A1M5YZ80</accession>
<dbReference type="Gene3D" id="2.70.98.10">
    <property type="match status" value="1"/>
</dbReference>
<dbReference type="SUPFAM" id="SSF74650">
    <property type="entry name" value="Galactose mutarotase-like"/>
    <property type="match status" value="1"/>
</dbReference>
<dbReference type="InterPro" id="IPR014718">
    <property type="entry name" value="GH-type_carb-bd"/>
</dbReference>
<dbReference type="InterPro" id="IPR011013">
    <property type="entry name" value="Gal_mutarotase_sf_dom"/>
</dbReference>
<protein>
    <submittedName>
        <fullName evidence="1">Galactose mutarotase</fullName>
    </submittedName>
</protein>
<dbReference type="Proteomes" id="UP000184241">
    <property type="component" value="Unassembled WGS sequence"/>
</dbReference>